<name>A0A0G3GZS3_9CORY</name>
<evidence type="ECO:0000259" key="7">
    <source>
        <dbReference type="Pfam" id="PF08220"/>
    </source>
</evidence>
<dbReference type="PANTHER" id="PTHR34824">
    <property type="entry name" value="HEAT-INDUCIBLE TRANSCRIPTION REPRESSOR HRCA"/>
    <property type="match status" value="1"/>
</dbReference>
<keyword evidence="9" id="KW-1185">Reference proteome</keyword>
<evidence type="ECO:0000256" key="5">
    <source>
        <dbReference type="HAMAP-Rule" id="MF_00081"/>
    </source>
</evidence>
<dbReference type="GO" id="GO:0003700">
    <property type="term" value="F:DNA-binding transcription factor activity"/>
    <property type="evidence" value="ECO:0007669"/>
    <property type="project" value="InterPro"/>
</dbReference>
<dbReference type="GO" id="GO:0003677">
    <property type="term" value="F:DNA binding"/>
    <property type="evidence" value="ECO:0007669"/>
    <property type="project" value="InterPro"/>
</dbReference>
<dbReference type="InterPro" id="IPR023120">
    <property type="entry name" value="WHTH_transcript_rep_HrcA_IDD"/>
</dbReference>
<feature type="domain" description="HTH deoR-type" evidence="7">
    <location>
        <begin position="18"/>
        <end position="62"/>
    </location>
</feature>
<dbReference type="OrthoDB" id="9783139at2"/>
<reference evidence="8 9" key="1">
    <citation type="journal article" date="2015" name="Genome Announc.">
        <title>Complete Genome Sequence of the Type Strain Corynebacterium mustelae DSM 45274, Isolated from Various Tissues of a Male Ferret with Lethal Sepsis.</title>
        <authorList>
            <person name="Ruckert C."/>
            <person name="Eimer J."/>
            <person name="Winkler A."/>
            <person name="Tauch A."/>
        </authorList>
    </citation>
    <scope>NUCLEOTIDE SEQUENCE [LARGE SCALE GENOMIC DNA]</scope>
    <source>
        <strain evidence="8 9">DSM 45274</strain>
    </source>
</reference>
<keyword evidence="1 5" id="KW-0678">Repressor</keyword>
<dbReference type="SUPFAM" id="SSF46785">
    <property type="entry name" value="Winged helix' DNA-binding domain"/>
    <property type="match status" value="1"/>
</dbReference>
<keyword evidence="3 5" id="KW-0346">Stress response</keyword>
<dbReference type="STRING" id="571915.CMUST_11615"/>
<dbReference type="EMBL" id="CP011542">
    <property type="protein sequence ID" value="AKK06634.1"/>
    <property type="molecule type" value="Genomic_DNA"/>
</dbReference>
<feature type="domain" description="Heat-inducible transcription repressor HrcA C-terminal" evidence="6">
    <location>
        <begin position="106"/>
        <end position="334"/>
    </location>
</feature>
<dbReference type="InterPro" id="IPR036390">
    <property type="entry name" value="WH_DNA-bd_sf"/>
</dbReference>
<dbReference type="Gene3D" id="3.30.390.60">
    <property type="entry name" value="Heat-inducible transcription repressor hrca homolog, domain 3"/>
    <property type="match status" value="1"/>
</dbReference>
<reference evidence="9" key="2">
    <citation type="submission" date="2015-05" db="EMBL/GenBank/DDBJ databases">
        <title>Complete genome sequence of Corynebacterium mustelae DSM 45274, isolated from various tissues of a male ferret with lethal sepsis.</title>
        <authorList>
            <person name="Ruckert C."/>
            <person name="Albersmeier A."/>
            <person name="Winkler A."/>
            <person name="Tauch A."/>
        </authorList>
    </citation>
    <scope>NUCLEOTIDE SEQUENCE [LARGE SCALE GENOMIC DNA]</scope>
    <source>
        <strain evidence="9">DSM 45274</strain>
    </source>
</reference>
<dbReference type="HAMAP" id="MF_00081">
    <property type="entry name" value="HrcA"/>
    <property type="match status" value="1"/>
</dbReference>
<dbReference type="Proteomes" id="UP000035199">
    <property type="component" value="Chromosome"/>
</dbReference>
<dbReference type="InterPro" id="IPR036388">
    <property type="entry name" value="WH-like_DNA-bd_sf"/>
</dbReference>
<dbReference type="KEGG" id="cmv:CMUST_11615"/>
<dbReference type="Gene3D" id="3.30.450.40">
    <property type="match status" value="1"/>
</dbReference>
<evidence type="ECO:0000256" key="1">
    <source>
        <dbReference type="ARBA" id="ARBA00022491"/>
    </source>
</evidence>
<comment type="similarity">
    <text evidence="5">Belongs to the HrcA family.</text>
</comment>
<dbReference type="PATRIC" id="fig|571915.4.peg.2481"/>
<dbReference type="Pfam" id="PF01628">
    <property type="entry name" value="HrcA"/>
    <property type="match status" value="1"/>
</dbReference>
<evidence type="ECO:0000256" key="3">
    <source>
        <dbReference type="ARBA" id="ARBA00023016"/>
    </source>
</evidence>
<comment type="function">
    <text evidence="5">Negative regulator of class I heat shock genes (grpE-dnaK-dnaJ and groELS operons). Prevents heat-shock induction of these operons.</text>
</comment>
<keyword evidence="4 5" id="KW-0804">Transcription</keyword>
<evidence type="ECO:0000256" key="4">
    <source>
        <dbReference type="ARBA" id="ARBA00023163"/>
    </source>
</evidence>
<keyword evidence="2 5" id="KW-0805">Transcription regulation</keyword>
<evidence type="ECO:0000313" key="8">
    <source>
        <dbReference type="EMBL" id="AKK06634.1"/>
    </source>
</evidence>
<evidence type="ECO:0000256" key="2">
    <source>
        <dbReference type="ARBA" id="ARBA00023015"/>
    </source>
</evidence>
<dbReference type="InterPro" id="IPR021153">
    <property type="entry name" value="HrcA_C"/>
</dbReference>
<dbReference type="Gene3D" id="1.10.10.10">
    <property type="entry name" value="Winged helix-like DNA-binding domain superfamily/Winged helix DNA-binding domain"/>
    <property type="match status" value="1"/>
</dbReference>
<gene>
    <name evidence="5 8" type="primary">hrcA</name>
    <name evidence="8" type="ORF">CMUST_11615</name>
</gene>
<dbReference type="SUPFAM" id="SSF55781">
    <property type="entry name" value="GAF domain-like"/>
    <property type="match status" value="1"/>
</dbReference>
<dbReference type="NCBIfam" id="TIGR00331">
    <property type="entry name" value="hrcA"/>
    <property type="match status" value="1"/>
</dbReference>
<dbReference type="GO" id="GO:0045892">
    <property type="term" value="P:negative regulation of DNA-templated transcription"/>
    <property type="evidence" value="ECO:0007669"/>
    <property type="project" value="UniProtKB-UniRule"/>
</dbReference>
<evidence type="ECO:0000313" key="9">
    <source>
        <dbReference type="Proteomes" id="UP000035199"/>
    </source>
</evidence>
<dbReference type="PIRSF" id="PIRSF005485">
    <property type="entry name" value="HrcA"/>
    <property type="match status" value="1"/>
</dbReference>
<dbReference type="PANTHER" id="PTHR34824:SF1">
    <property type="entry name" value="HEAT-INDUCIBLE TRANSCRIPTION REPRESSOR HRCA"/>
    <property type="match status" value="1"/>
</dbReference>
<sequence>MAGAAQERRQHVLRAIVADYIASHEPVGSKALVERHRFNVSPATIRNDMAALEAAGLIVQQHASSGRIPTEKAYRAFVDSIHELKPLSSAERSAIVSFLEGGVDVEDVLRRSVQLLSQLTRQAAVVQMPTLNASRVKHCEVVLLSPVRVLLVLITDAGRVEQRNVELEHECTAGHVARLRELLNQLLGGKTLTEASAALTQILTKADNAQPADFDEAVYHSHTSRCVTVLKETLVEQPTDRLILSGASNLSRIARDFPTGLHTLLEALEEQVVILKLLANVQDLGHVSVVIGDETQDDGLRGASVVAMGYGLDGATLGGLGVVGPTHMDYSQAMSKVHAVAHYVSQVLGRS</sequence>
<dbReference type="InterPro" id="IPR001034">
    <property type="entry name" value="DeoR_HTH"/>
</dbReference>
<dbReference type="Pfam" id="PF08220">
    <property type="entry name" value="HTH_DeoR"/>
    <property type="match status" value="1"/>
</dbReference>
<dbReference type="InterPro" id="IPR002571">
    <property type="entry name" value="HrcA"/>
</dbReference>
<proteinExistence type="inferred from homology"/>
<protein>
    <recommendedName>
        <fullName evidence="5">Heat-inducible transcription repressor HrcA</fullName>
    </recommendedName>
</protein>
<dbReference type="InterPro" id="IPR029016">
    <property type="entry name" value="GAF-like_dom_sf"/>
</dbReference>
<dbReference type="RefSeq" id="WP_047262624.1">
    <property type="nucleotide sequence ID" value="NZ_CP011542.1"/>
</dbReference>
<dbReference type="AlphaFoldDB" id="A0A0G3GZS3"/>
<accession>A0A0G3GZS3</accession>
<organism evidence="8 9">
    <name type="scientific">Corynebacterium mustelae</name>
    <dbReference type="NCBI Taxonomy" id="571915"/>
    <lineage>
        <taxon>Bacteria</taxon>
        <taxon>Bacillati</taxon>
        <taxon>Actinomycetota</taxon>
        <taxon>Actinomycetes</taxon>
        <taxon>Mycobacteriales</taxon>
        <taxon>Corynebacteriaceae</taxon>
        <taxon>Corynebacterium</taxon>
    </lineage>
</organism>
<evidence type="ECO:0000259" key="6">
    <source>
        <dbReference type="Pfam" id="PF01628"/>
    </source>
</evidence>